<feature type="compositionally biased region" description="Low complexity" evidence="8">
    <location>
        <begin position="198"/>
        <end position="207"/>
    </location>
</feature>
<dbReference type="GO" id="GO:0005634">
    <property type="term" value="C:nucleus"/>
    <property type="evidence" value="ECO:0007669"/>
    <property type="project" value="TreeGrafter"/>
</dbReference>
<evidence type="ECO:0000256" key="4">
    <source>
        <dbReference type="ARBA" id="ARBA00023015"/>
    </source>
</evidence>
<evidence type="ECO:0000256" key="2">
    <source>
        <dbReference type="ARBA" id="ARBA00022782"/>
    </source>
</evidence>
<evidence type="ECO:0000256" key="6">
    <source>
        <dbReference type="ARBA" id="ARBA00023163"/>
    </source>
</evidence>
<feature type="domain" description="BHLH" evidence="9">
    <location>
        <begin position="76"/>
        <end position="128"/>
    </location>
</feature>
<dbReference type="CDD" id="cd11428">
    <property type="entry name" value="bHLH_TS_NGN"/>
    <property type="match status" value="1"/>
</dbReference>
<dbReference type="OrthoDB" id="5969565at2759"/>
<dbReference type="SMART" id="SM00353">
    <property type="entry name" value="HLH"/>
    <property type="match status" value="1"/>
</dbReference>
<reference evidence="10" key="1">
    <citation type="submission" date="2018-04" db="EMBL/GenBank/DDBJ databases">
        <title>Transcriptome assembly of Sipha flava.</title>
        <authorList>
            <person name="Scully E.D."/>
            <person name="Geib S.M."/>
            <person name="Palmer N.A."/>
            <person name="Koch K."/>
            <person name="Bradshaw J."/>
            <person name="Heng-Moss T."/>
            <person name="Sarath G."/>
        </authorList>
    </citation>
    <scope>NUCLEOTIDE SEQUENCE</scope>
</reference>
<dbReference type="SUPFAM" id="SSF47459">
    <property type="entry name" value="HLH, helix-loop-helix DNA-binding domain"/>
    <property type="match status" value="1"/>
</dbReference>
<dbReference type="PANTHER" id="PTHR19290:SF163">
    <property type="entry name" value="BASIC HELIX-LOOP-HELIX NEURAL TRANSCRIPTION FACTOR TAP"/>
    <property type="match status" value="1"/>
</dbReference>
<keyword evidence="7" id="KW-0539">Nucleus</keyword>
<proteinExistence type="predicted"/>
<dbReference type="PROSITE" id="PS50888">
    <property type="entry name" value="BHLH"/>
    <property type="match status" value="1"/>
</dbReference>
<dbReference type="GO" id="GO:0046983">
    <property type="term" value="F:protein dimerization activity"/>
    <property type="evidence" value="ECO:0007669"/>
    <property type="project" value="InterPro"/>
</dbReference>
<dbReference type="GO" id="GO:0007423">
    <property type="term" value="P:sensory organ development"/>
    <property type="evidence" value="ECO:0007669"/>
    <property type="project" value="TreeGrafter"/>
</dbReference>
<evidence type="ECO:0000256" key="7">
    <source>
        <dbReference type="ARBA" id="ARBA00023242"/>
    </source>
</evidence>
<dbReference type="GO" id="GO:0070888">
    <property type="term" value="F:E-box binding"/>
    <property type="evidence" value="ECO:0007669"/>
    <property type="project" value="TreeGrafter"/>
</dbReference>
<dbReference type="InterPro" id="IPR011598">
    <property type="entry name" value="bHLH_dom"/>
</dbReference>
<feature type="region of interest" description="Disordered" evidence="8">
    <location>
        <begin position="178"/>
        <end position="214"/>
    </location>
</feature>
<accession>A0A2S2QWE6</accession>
<dbReference type="InterPro" id="IPR050359">
    <property type="entry name" value="bHLH_transcription_factors"/>
</dbReference>
<keyword evidence="5" id="KW-0238">DNA-binding</keyword>
<dbReference type="GO" id="GO:0061564">
    <property type="term" value="P:axon development"/>
    <property type="evidence" value="ECO:0007669"/>
    <property type="project" value="TreeGrafter"/>
</dbReference>
<dbReference type="GO" id="GO:0045944">
    <property type="term" value="P:positive regulation of transcription by RNA polymerase II"/>
    <property type="evidence" value="ECO:0007669"/>
    <property type="project" value="TreeGrafter"/>
</dbReference>
<dbReference type="GO" id="GO:0000981">
    <property type="term" value="F:DNA-binding transcription factor activity, RNA polymerase II-specific"/>
    <property type="evidence" value="ECO:0007669"/>
    <property type="project" value="TreeGrafter"/>
</dbReference>
<dbReference type="EMBL" id="GGMS01012249">
    <property type="protein sequence ID" value="MBY81452.1"/>
    <property type="molecule type" value="Transcribed_RNA"/>
</dbReference>
<dbReference type="InterPro" id="IPR036638">
    <property type="entry name" value="HLH_DNA-bd_sf"/>
</dbReference>
<protein>
    <submittedName>
        <fullName evidence="10">Neurogenin-1</fullName>
    </submittedName>
</protein>
<dbReference type="Gene3D" id="4.10.280.10">
    <property type="entry name" value="Helix-loop-helix DNA-binding domain"/>
    <property type="match status" value="1"/>
</dbReference>
<evidence type="ECO:0000259" key="9">
    <source>
        <dbReference type="PROSITE" id="PS50888"/>
    </source>
</evidence>
<sequence length="330" mass="37463">MDPKCLYGLDGSDSGFEMSFDSENEAAFSLDDTMGSEGFASSVSLADEDLQVKPKKRRQRRTRERSPTQLIKIRKHRRMKANDRERNRMHMLNEALDRLRCVLPTYPDDAKLTKIETLRFAHNYIWALSHTLQVVESTEQSPLDQNQPLMLTMGDVTVSIGQQGNKITSSTGTCALAQQKKPGGCASDVPEPSPSTPTPTALATSTPVKKSPSVHCLDDSGYFEEPRVDHHHHQFLHRHHATTVAAVDEYAGHDHGGYRPDSRWFQRQEDGHHQHQHQPANDRTWSDPSYCDPYPLTNHWPQPTAWHNHGPLTYPSSVDQMCHEPMMFYS</sequence>
<keyword evidence="4" id="KW-0805">Transcription regulation</keyword>
<evidence type="ECO:0000256" key="1">
    <source>
        <dbReference type="ARBA" id="ARBA00022473"/>
    </source>
</evidence>
<dbReference type="Pfam" id="PF00010">
    <property type="entry name" value="HLH"/>
    <property type="match status" value="1"/>
</dbReference>
<evidence type="ECO:0000256" key="8">
    <source>
        <dbReference type="SAM" id="MobiDB-lite"/>
    </source>
</evidence>
<dbReference type="PANTHER" id="PTHR19290">
    <property type="entry name" value="BASIC HELIX-LOOP-HELIX PROTEIN NEUROGENIN-RELATED"/>
    <property type="match status" value="1"/>
</dbReference>
<evidence type="ECO:0000313" key="10">
    <source>
        <dbReference type="EMBL" id="MBY81452.1"/>
    </source>
</evidence>
<organism evidence="10">
    <name type="scientific">Sipha flava</name>
    <name type="common">yellow sugarcane aphid</name>
    <dbReference type="NCBI Taxonomy" id="143950"/>
    <lineage>
        <taxon>Eukaryota</taxon>
        <taxon>Metazoa</taxon>
        <taxon>Ecdysozoa</taxon>
        <taxon>Arthropoda</taxon>
        <taxon>Hexapoda</taxon>
        <taxon>Insecta</taxon>
        <taxon>Pterygota</taxon>
        <taxon>Neoptera</taxon>
        <taxon>Paraneoptera</taxon>
        <taxon>Hemiptera</taxon>
        <taxon>Sternorrhyncha</taxon>
        <taxon>Aphidomorpha</taxon>
        <taxon>Aphidoidea</taxon>
        <taxon>Aphididae</taxon>
        <taxon>Sipha</taxon>
    </lineage>
</organism>
<name>A0A2S2QWE6_9HEMI</name>
<gene>
    <name evidence="10" type="primary">neurog1</name>
    <name evidence="10" type="ORF">g.4088</name>
</gene>
<evidence type="ECO:0000256" key="3">
    <source>
        <dbReference type="ARBA" id="ARBA00022902"/>
    </source>
</evidence>
<keyword evidence="1" id="KW-0217">Developmental protein</keyword>
<keyword evidence="6" id="KW-0804">Transcription</keyword>
<dbReference type="AlphaFoldDB" id="A0A2S2QWE6"/>
<dbReference type="FunFam" id="4.10.280.10:FF:000006">
    <property type="entry name" value="Neurogenic differentiation factor"/>
    <property type="match status" value="1"/>
</dbReference>
<evidence type="ECO:0000256" key="5">
    <source>
        <dbReference type="ARBA" id="ARBA00023125"/>
    </source>
</evidence>
<keyword evidence="2" id="KW-0221">Differentiation</keyword>
<keyword evidence="3" id="KW-0524">Neurogenesis</keyword>